<evidence type="ECO:0000313" key="2">
    <source>
        <dbReference type="EMBL" id="QJA58920.1"/>
    </source>
</evidence>
<dbReference type="EMBL" id="MT144063">
    <property type="protein sequence ID" value="QJA47918.1"/>
    <property type="molecule type" value="Genomic_DNA"/>
</dbReference>
<dbReference type="EMBL" id="MT144672">
    <property type="protein sequence ID" value="QJH97059.1"/>
    <property type="molecule type" value="Genomic_DNA"/>
</dbReference>
<evidence type="ECO:0000313" key="1">
    <source>
        <dbReference type="EMBL" id="QJA47918.1"/>
    </source>
</evidence>
<dbReference type="EMBL" id="MT141346">
    <property type="protein sequence ID" value="QJA58920.1"/>
    <property type="molecule type" value="Genomic_DNA"/>
</dbReference>
<organism evidence="1">
    <name type="scientific">viral metagenome</name>
    <dbReference type="NCBI Taxonomy" id="1070528"/>
    <lineage>
        <taxon>unclassified sequences</taxon>
        <taxon>metagenomes</taxon>
        <taxon>organismal metagenomes</taxon>
    </lineage>
</organism>
<evidence type="ECO:0000313" key="3">
    <source>
        <dbReference type="EMBL" id="QJH97059.1"/>
    </source>
</evidence>
<dbReference type="AlphaFoldDB" id="A0A6H1ZK62"/>
<reference evidence="1" key="1">
    <citation type="submission" date="2020-03" db="EMBL/GenBank/DDBJ databases">
        <title>The deep terrestrial virosphere.</title>
        <authorList>
            <person name="Holmfeldt K."/>
            <person name="Nilsson E."/>
            <person name="Simone D."/>
            <person name="Lopez-Fernandez M."/>
            <person name="Wu X."/>
            <person name="de Brujin I."/>
            <person name="Lundin D."/>
            <person name="Andersson A."/>
            <person name="Bertilsson S."/>
            <person name="Dopson M."/>
        </authorList>
    </citation>
    <scope>NUCLEOTIDE SEQUENCE</scope>
    <source>
        <strain evidence="2">MM415B01383</strain>
        <strain evidence="1">TM448A00757</strain>
        <strain evidence="3">TM448B00909</strain>
    </source>
</reference>
<sequence>MTEDVKVAKKRGRPPLRRLLKTKPGLPEAMSYLVRVQPGGGYDQVGFLKRLLKHHATGSPALPVALLSQCLQVPVSLASEYLDGVRDLPADVLGRALASAPAVLHGYLMSGTPSNAPPDAEDEKQLIEFYRQAAPGLKAALLFAIRLGDVVQLLPSNVQRRVFLSLHALRQQAVLDESTFGKLIDVGMQRFYIDTGELPVLNGVGDAVQIFTPIHEAFGAFGPESDPLLNYV</sequence>
<protein>
    <submittedName>
        <fullName evidence="1">Uncharacterized protein</fullName>
    </submittedName>
</protein>
<name>A0A6H1ZK62_9ZZZZ</name>
<proteinExistence type="predicted"/>
<accession>A0A6H1ZK62</accession>
<gene>
    <name evidence="2" type="ORF">MM415B01383_0016</name>
    <name evidence="1" type="ORF">TM448A00757_0006</name>
    <name evidence="3" type="ORF">TM448B00909_0006</name>
</gene>